<evidence type="ECO:0000256" key="3">
    <source>
        <dbReference type="ARBA" id="ARBA00023125"/>
    </source>
</evidence>
<dbReference type="InterPro" id="IPR000524">
    <property type="entry name" value="Tscrpt_reg_HTH_GntR"/>
</dbReference>
<evidence type="ECO:0000256" key="2">
    <source>
        <dbReference type="ARBA" id="ARBA00023015"/>
    </source>
</evidence>
<keyword evidence="1" id="KW-0663">Pyridoxal phosphate</keyword>
<dbReference type="SMART" id="SM00345">
    <property type="entry name" value="HTH_GNTR"/>
    <property type="match status" value="1"/>
</dbReference>
<keyword evidence="4" id="KW-0804">Transcription</keyword>
<dbReference type="PANTHER" id="PTHR46577:SF1">
    <property type="entry name" value="HTH-TYPE TRANSCRIPTIONAL REGULATORY PROTEIN GABR"/>
    <property type="match status" value="1"/>
</dbReference>
<dbReference type="CDD" id="cd07377">
    <property type="entry name" value="WHTH_GntR"/>
    <property type="match status" value="1"/>
</dbReference>
<dbReference type="SUPFAM" id="SSF46785">
    <property type="entry name" value="Winged helix' DNA-binding domain"/>
    <property type="match status" value="1"/>
</dbReference>
<dbReference type="InterPro" id="IPR051446">
    <property type="entry name" value="HTH_trans_reg/aminotransferase"/>
</dbReference>
<dbReference type="PRINTS" id="PR00035">
    <property type="entry name" value="HTHGNTR"/>
</dbReference>
<feature type="domain" description="HTH gntR-type" evidence="5">
    <location>
        <begin position="1"/>
        <end position="63"/>
    </location>
</feature>
<comment type="caution">
    <text evidence="6">The sequence shown here is derived from an EMBL/GenBank/DDBJ whole genome shotgun (WGS) entry which is preliminary data.</text>
</comment>
<evidence type="ECO:0000256" key="4">
    <source>
        <dbReference type="ARBA" id="ARBA00023163"/>
    </source>
</evidence>
<proteinExistence type="predicted"/>
<dbReference type="Gene3D" id="1.10.10.10">
    <property type="entry name" value="Winged helix-like DNA-binding domain superfamily/Winged helix DNA-binding domain"/>
    <property type="match status" value="1"/>
</dbReference>
<evidence type="ECO:0000313" key="6">
    <source>
        <dbReference type="EMBL" id="MFC7613004.1"/>
    </source>
</evidence>
<accession>A0ABW2TIR2</accession>
<protein>
    <submittedName>
        <fullName evidence="6">GntR family transcriptional regulator</fullName>
    </submittedName>
</protein>
<name>A0ABW2TIR2_9PSEU</name>
<dbReference type="InterPro" id="IPR036390">
    <property type="entry name" value="WH_DNA-bd_sf"/>
</dbReference>
<reference evidence="7" key="1">
    <citation type="journal article" date="2019" name="Int. J. Syst. Evol. Microbiol.">
        <title>The Global Catalogue of Microorganisms (GCM) 10K type strain sequencing project: providing services to taxonomists for standard genome sequencing and annotation.</title>
        <authorList>
            <consortium name="The Broad Institute Genomics Platform"/>
            <consortium name="The Broad Institute Genome Sequencing Center for Infectious Disease"/>
            <person name="Wu L."/>
            <person name="Ma J."/>
        </authorList>
    </citation>
    <scope>NUCLEOTIDE SEQUENCE [LARGE SCALE GENOMIC DNA]</scope>
    <source>
        <strain evidence="7">JCM 17695</strain>
    </source>
</reference>
<keyword evidence="7" id="KW-1185">Reference proteome</keyword>
<dbReference type="InterPro" id="IPR036388">
    <property type="entry name" value="WH-like_DNA-bd_sf"/>
</dbReference>
<dbReference type="EMBL" id="JBHTEY010000004">
    <property type="protein sequence ID" value="MFC7613004.1"/>
    <property type="molecule type" value="Genomic_DNA"/>
</dbReference>
<dbReference type="PANTHER" id="PTHR46577">
    <property type="entry name" value="HTH-TYPE TRANSCRIPTIONAL REGULATORY PROTEIN GABR"/>
    <property type="match status" value="1"/>
</dbReference>
<dbReference type="Pfam" id="PF00392">
    <property type="entry name" value="GntR"/>
    <property type="match status" value="1"/>
</dbReference>
<evidence type="ECO:0000256" key="1">
    <source>
        <dbReference type="ARBA" id="ARBA00022898"/>
    </source>
</evidence>
<organism evidence="6 7">
    <name type="scientific">Actinokineospora soli</name>
    <dbReference type="NCBI Taxonomy" id="1048753"/>
    <lineage>
        <taxon>Bacteria</taxon>
        <taxon>Bacillati</taxon>
        <taxon>Actinomycetota</taxon>
        <taxon>Actinomycetes</taxon>
        <taxon>Pseudonocardiales</taxon>
        <taxon>Pseudonocardiaceae</taxon>
        <taxon>Actinokineospora</taxon>
    </lineage>
</organism>
<dbReference type="Proteomes" id="UP001596512">
    <property type="component" value="Unassembled WGS sequence"/>
</dbReference>
<dbReference type="PROSITE" id="PS50949">
    <property type="entry name" value="HTH_GNTR"/>
    <property type="match status" value="1"/>
</dbReference>
<evidence type="ECO:0000313" key="7">
    <source>
        <dbReference type="Proteomes" id="UP001596512"/>
    </source>
</evidence>
<keyword evidence="2" id="KW-0805">Transcription regulation</keyword>
<gene>
    <name evidence="6" type="ORF">ACFQV2_04500</name>
</gene>
<evidence type="ECO:0000259" key="5">
    <source>
        <dbReference type="PROSITE" id="PS50949"/>
    </source>
</evidence>
<sequence>MEAALRAAIRDGTLAAGTRLPSSRDLAGQLGVARGTVTAAYAQLVAEGYLTAKRGSGTTVAAVRGLSRTRPRCGRRGGGGSTCDRGCPR</sequence>
<keyword evidence="3" id="KW-0238">DNA-binding</keyword>